<dbReference type="SUPFAM" id="SSF48452">
    <property type="entry name" value="TPR-like"/>
    <property type="match status" value="1"/>
</dbReference>
<proteinExistence type="predicted"/>
<dbReference type="PROSITE" id="PS50005">
    <property type="entry name" value="TPR"/>
    <property type="match status" value="1"/>
</dbReference>
<organism evidence="2">
    <name type="scientific">Proboscia inermis</name>
    <dbReference type="NCBI Taxonomy" id="420281"/>
    <lineage>
        <taxon>Eukaryota</taxon>
        <taxon>Sar</taxon>
        <taxon>Stramenopiles</taxon>
        <taxon>Ochrophyta</taxon>
        <taxon>Bacillariophyta</taxon>
        <taxon>Coscinodiscophyceae</taxon>
        <taxon>Rhizosoleniophycidae</taxon>
        <taxon>Rhizosoleniales</taxon>
        <taxon>Rhizosoleniaceae</taxon>
        <taxon>Proboscia</taxon>
    </lineage>
</organism>
<evidence type="ECO:0000313" key="2">
    <source>
        <dbReference type="EMBL" id="CAD8424670.1"/>
    </source>
</evidence>
<reference evidence="2" key="1">
    <citation type="submission" date="2021-01" db="EMBL/GenBank/DDBJ databases">
        <authorList>
            <person name="Corre E."/>
            <person name="Pelletier E."/>
            <person name="Niang G."/>
            <person name="Scheremetjew M."/>
            <person name="Finn R."/>
            <person name="Kale V."/>
            <person name="Holt S."/>
            <person name="Cochrane G."/>
            <person name="Meng A."/>
            <person name="Brown T."/>
            <person name="Cohen L."/>
        </authorList>
    </citation>
    <scope>NUCLEOTIDE SEQUENCE</scope>
    <source>
        <strain evidence="2">CCAP1064/1</strain>
    </source>
</reference>
<feature type="repeat" description="TPR" evidence="1">
    <location>
        <begin position="262"/>
        <end position="295"/>
    </location>
</feature>
<gene>
    <name evidence="2" type="ORF">PINE0816_LOCUS20830</name>
</gene>
<dbReference type="EMBL" id="HBEL01044731">
    <property type="protein sequence ID" value="CAD8424670.1"/>
    <property type="molecule type" value="Transcribed_RNA"/>
</dbReference>
<evidence type="ECO:0000256" key="1">
    <source>
        <dbReference type="PROSITE-ProRule" id="PRU00339"/>
    </source>
</evidence>
<keyword evidence="1" id="KW-0802">TPR repeat</keyword>
<dbReference type="InterPro" id="IPR019734">
    <property type="entry name" value="TPR_rpt"/>
</dbReference>
<dbReference type="AlphaFoldDB" id="A0A7S0CJN5"/>
<dbReference type="PANTHER" id="PTHR45588:SF1">
    <property type="entry name" value="WW DOMAIN-CONTAINING PROTEIN"/>
    <property type="match status" value="1"/>
</dbReference>
<name>A0A7S0CJN5_9STRA</name>
<dbReference type="PANTHER" id="PTHR45588">
    <property type="entry name" value="TPR DOMAIN-CONTAINING PROTEIN"/>
    <property type="match status" value="1"/>
</dbReference>
<accession>A0A7S0CJN5</accession>
<sequence>MCHLYVHLCEMSNHPSDALPACEVLRTQFPDAGHLIHMATHIDVLVGDYESCVRYNDLAISASTKAMQHNSAMTGTPSFYFGYIVHNYHMLVYGAMLGGMENAAMDCATKLNTGFLTEDMFRNNPNQIAYLESYAALDVHVMVRFGRWNEILNLKICSDTDMMLYRAATIHYARSLALASLGDVKRAKEEANIFEKIRTKPAAKERILHNNLVSDLLAVDSPMVQGEIAYREGDFIKSFALLRESVKLQDSLHYDEPWGKMQPVRHALGGLLVEVGEFEEAEKVFRKDLEFHPNNPWSLTGLLKCLEIEMLSEKNGEHVNNLKKSTETVSILRLEVERISSVLKELRKSKLVDFHTEYACACCGQSIN</sequence>
<dbReference type="Gene3D" id="1.25.40.10">
    <property type="entry name" value="Tetratricopeptide repeat domain"/>
    <property type="match status" value="1"/>
</dbReference>
<dbReference type="InterPro" id="IPR011990">
    <property type="entry name" value="TPR-like_helical_dom_sf"/>
</dbReference>
<protein>
    <submittedName>
        <fullName evidence="2">Uncharacterized protein</fullName>
    </submittedName>
</protein>